<proteinExistence type="predicted"/>
<organism evidence="1 2">
    <name type="scientific">Pseudomonas fluorescens</name>
    <dbReference type="NCBI Taxonomy" id="294"/>
    <lineage>
        <taxon>Bacteria</taxon>
        <taxon>Pseudomonadati</taxon>
        <taxon>Pseudomonadota</taxon>
        <taxon>Gammaproteobacteria</taxon>
        <taxon>Pseudomonadales</taxon>
        <taxon>Pseudomonadaceae</taxon>
        <taxon>Pseudomonas</taxon>
    </lineage>
</organism>
<evidence type="ECO:0000313" key="1">
    <source>
        <dbReference type="EMBL" id="RON97118.1"/>
    </source>
</evidence>
<comment type="caution">
    <text evidence="1">The sequence shown here is derived from an EMBL/GenBank/DDBJ whole genome shotgun (WGS) entry which is preliminary data.</text>
</comment>
<evidence type="ECO:0000313" key="2">
    <source>
        <dbReference type="Proteomes" id="UP000283650"/>
    </source>
</evidence>
<dbReference type="AlphaFoldDB" id="A0A423NFW4"/>
<reference evidence="1 2" key="1">
    <citation type="submission" date="2016-10" db="EMBL/GenBank/DDBJ databases">
        <title>Comparative genome analysis of multiple Pseudomonas spp. focuses on biocontrol and plant growth promoting traits.</title>
        <authorList>
            <person name="Tao X.-Y."/>
            <person name="Taylor C.G."/>
        </authorList>
    </citation>
    <scope>NUCLEOTIDE SEQUENCE [LARGE SCALE GENOMIC DNA]</scope>
    <source>
        <strain evidence="1 2">2F9</strain>
    </source>
</reference>
<dbReference type="Proteomes" id="UP000283650">
    <property type="component" value="Unassembled WGS sequence"/>
</dbReference>
<name>A0A423NFW4_PSEFL</name>
<protein>
    <submittedName>
        <fullName evidence="1">Uncharacterized protein</fullName>
    </submittedName>
</protein>
<dbReference type="EMBL" id="MOBY01000002">
    <property type="protein sequence ID" value="RON97118.1"/>
    <property type="molecule type" value="Genomic_DNA"/>
</dbReference>
<gene>
    <name evidence="1" type="ORF">BK672_02150</name>
</gene>
<accession>A0A423NFW4</accession>
<sequence length="79" mass="9226">MLYFFNIKAIDVRVSVIIVVKSIGFRKLRPMLISIIFIYIMTASESTAQQSMSSFVDRSNERFIGLVSLDIFKMFFEFK</sequence>